<dbReference type="SUPFAM" id="SSF50630">
    <property type="entry name" value="Acid proteases"/>
    <property type="match status" value="1"/>
</dbReference>
<protein>
    <submittedName>
        <fullName evidence="2">12132_t:CDS:1</fullName>
    </submittedName>
</protein>
<organism evidence="2 3">
    <name type="scientific">Gigaspora margarita</name>
    <dbReference type="NCBI Taxonomy" id="4874"/>
    <lineage>
        <taxon>Eukaryota</taxon>
        <taxon>Fungi</taxon>
        <taxon>Fungi incertae sedis</taxon>
        <taxon>Mucoromycota</taxon>
        <taxon>Glomeromycotina</taxon>
        <taxon>Glomeromycetes</taxon>
        <taxon>Diversisporales</taxon>
        <taxon>Gigasporaceae</taxon>
        <taxon>Gigaspora</taxon>
    </lineage>
</organism>
<feature type="domain" description="Peptidase A1" evidence="1">
    <location>
        <begin position="1"/>
        <end position="113"/>
    </location>
</feature>
<dbReference type="PROSITE" id="PS51767">
    <property type="entry name" value="PEPTIDASE_A1"/>
    <property type="match status" value="1"/>
</dbReference>
<keyword evidence="3" id="KW-1185">Reference proteome</keyword>
<dbReference type="EMBL" id="CAJVQB010102597">
    <property type="protein sequence ID" value="CAG8850746.1"/>
    <property type="molecule type" value="Genomic_DNA"/>
</dbReference>
<evidence type="ECO:0000259" key="1">
    <source>
        <dbReference type="PROSITE" id="PS51767"/>
    </source>
</evidence>
<evidence type="ECO:0000313" key="3">
    <source>
        <dbReference type="Proteomes" id="UP000789901"/>
    </source>
</evidence>
<name>A0ABN7X973_GIGMA</name>
<dbReference type="Gene3D" id="2.40.70.10">
    <property type="entry name" value="Acid Proteases"/>
    <property type="match status" value="1"/>
</dbReference>
<dbReference type="InterPro" id="IPR033121">
    <property type="entry name" value="PEPTIDASE_A1"/>
</dbReference>
<sequence>DSQEILVNRLEDANINNQSLSFLRMQLLTLGSALLLIPADDVIPIHKQIPGSKIYSEQFIYIIPCNTTAVVSLKFGGVDYKIPSRDLIFDKLSNTKCILSIILVRNSIWDFWL</sequence>
<dbReference type="Proteomes" id="UP000789901">
    <property type="component" value="Unassembled WGS sequence"/>
</dbReference>
<feature type="non-terminal residue" evidence="2">
    <location>
        <position position="1"/>
    </location>
</feature>
<dbReference type="Pfam" id="PF00026">
    <property type="entry name" value="Asp"/>
    <property type="match status" value="1"/>
</dbReference>
<dbReference type="InterPro" id="IPR021109">
    <property type="entry name" value="Peptidase_aspartic_dom_sf"/>
</dbReference>
<accession>A0ABN7X973</accession>
<gene>
    <name evidence="2" type="ORF">GMARGA_LOCUS40376</name>
</gene>
<evidence type="ECO:0000313" key="2">
    <source>
        <dbReference type="EMBL" id="CAG8850746.1"/>
    </source>
</evidence>
<proteinExistence type="predicted"/>
<feature type="non-terminal residue" evidence="2">
    <location>
        <position position="113"/>
    </location>
</feature>
<comment type="caution">
    <text evidence="2">The sequence shown here is derived from an EMBL/GenBank/DDBJ whole genome shotgun (WGS) entry which is preliminary data.</text>
</comment>
<reference evidence="2 3" key="1">
    <citation type="submission" date="2021-06" db="EMBL/GenBank/DDBJ databases">
        <authorList>
            <person name="Kallberg Y."/>
            <person name="Tangrot J."/>
            <person name="Rosling A."/>
        </authorList>
    </citation>
    <scope>NUCLEOTIDE SEQUENCE [LARGE SCALE GENOMIC DNA]</scope>
    <source>
        <strain evidence="2 3">120-4 pot B 10/14</strain>
    </source>
</reference>